<dbReference type="AlphaFoldDB" id="A0A4Z2HUH8"/>
<protein>
    <submittedName>
        <fullName evidence="2">Spore coat assembly protein ExsA</fullName>
    </submittedName>
</protein>
<keyword evidence="3" id="KW-1185">Reference proteome</keyword>
<feature type="region of interest" description="Disordered" evidence="1">
    <location>
        <begin position="328"/>
        <end position="411"/>
    </location>
</feature>
<evidence type="ECO:0000313" key="3">
    <source>
        <dbReference type="Proteomes" id="UP000314294"/>
    </source>
</evidence>
<feature type="compositionally biased region" description="Gly residues" evidence="1">
    <location>
        <begin position="333"/>
        <end position="344"/>
    </location>
</feature>
<dbReference type="EMBL" id="SRLO01000188">
    <property type="protein sequence ID" value="TNN68562.1"/>
    <property type="molecule type" value="Genomic_DNA"/>
</dbReference>
<name>A0A4Z2HUH8_9TELE</name>
<evidence type="ECO:0000313" key="2">
    <source>
        <dbReference type="EMBL" id="TNN68562.1"/>
    </source>
</evidence>
<gene>
    <name evidence="2" type="primary">exsA_2</name>
    <name evidence="2" type="ORF">EYF80_021208</name>
</gene>
<evidence type="ECO:0000256" key="1">
    <source>
        <dbReference type="SAM" id="MobiDB-lite"/>
    </source>
</evidence>
<comment type="caution">
    <text evidence="2">The sequence shown here is derived from an EMBL/GenBank/DDBJ whole genome shotgun (WGS) entry which is preliminary data.</text>
</comment>
<reference evidence="2 3" key="1">
    <citation type="submission" date="2019-03" db="EMBL/GenBank/DDBJ databases">
        <title>First draft genome of Liparis tanakae, snailfish: a comprehensive survey of snailfish specific genes.</title>
        <authorList>
            <person name="Kim W."/>
            <person name="Song I."/>
            <person name="Jeong J.-H."/>
            <person name="Kim D."/>
            <person name="Kim S."/>
            <person name="Ryu S."/>
            <person name="Song J.Y."/>
            <person name="Lee S.K."/>
        </authorList>
    </citation>
    <scope>NUCLEOTIDE SEQUENCE [LARGE SCALE GENOMIC DNA]</scope>
    <source>
        <tissue evidence="2">Muscle</tissue>
    </source>
</reference>
<sequence>MRAPQQQAMRTRVKTKENDISPFHVPLREELTLKCRAETELGSPLVCCGRCKLPTKPPTKPPTMLATMLPTKLPTKPPTMLATMLPTKLLTKLHAKLPTKFPTKPPTMLATMLPTKLLTKLPTKSPTMLPTKFPTKFPTMLPTTLPTTLPTKLHTKLPIKLLTKLPDMLPTKLPTMLPTKLTTKLPTMLSTKLPTMLATKLTSKLPTMLPTKLTTKPATKLASILALLHAFGESTTQRPADVLYANMCPNVELPFSAPWRATQSGGNVPDRAMTRTYVTAAVIRAGQTPYLPPLFLDPPWVLIRSFGTMEILCVHGLHLVHPVIRRSLDAGPGPLGRGRLGGVDQGEEEVTGTTAGSKDRPSNDDLSSCGTLSKCGASEIVSPSAGVPPGPRSEAAGPSTLGPPPPAGPPTLHLQANHPLIMLLKQLEASSCPASHEASWVSVFVLSDQQGAARSALSSSVTMMKSYFMVWMVYSQFSRRCIINEW</sequence>
<dbReference type="Proteomes" id="UP000314294">
    <property type="component" value="Unassembled WGS sequence"/>
</dbReference>
<proteinExistence type="predicted"/>
<accession>A0A4Z2HUH8</accession>
<organism evidence="2 3">
    <name type="scientific">Liparis tanakae</name>
    <name type="common">Tanaka's snailfish</name>
    <dbReference type="NCBI Taxonomy" id="230148"/>
    <lineage>
        <taxon>Eukaryota</taxon>
        <taxon>Metazoa</taxon>
        <taxon>Chordata</taxon>
        <taxon>Craniata</taxon>
        <taxon>Vertebrata</taxon>
        <taxon>Euteleostomi</taxon>
        <taxon>Actinopterygii</taxon>
        <taxon>Neopterygii</taxon>
        <taxon>Teleostei</taxon>
        <taxon>Neoteleostei</taxon>
        <taxon>Acanthomorphata</taxon>
        <taxon>Eupercaria</taxon>
        <taxon>Perciformes</taxon>
        <taxon>Cottioidei</taxon>
        <taxon>Cottales</taxon>
        <taxon>Liparidae</taxon>
        <taxon>Liparis</taxon>
    </lineage>
</organism>